<evidence type="ECO:0000259" key="9">
    <source>
        <dbReference type="Pfam" id="PF12821"/>
    </source>
</evidence>
<feature type="transmembrane region" description="Helical" evidence="8">
    <location>
        <begin position="78"/>
        <end position="96"/>
    </location>
</feature>
<evidence type="ECO:0000256" key="6">
    <source>
        <dbReference type="ARBA" id="ARBA00023136"/>
    </source>
</evidence>
<evidence type="ECO:0000256" key="1">
    <source>
        <dbReference type="ARBA" id="ARBA00004651"/>
    </source>
</evidence>
<evidence type="ECO:0000313" key="11">
    <source>
        <dbReference type="Proteomes" id="UP000664701"/>
    </source>
</evidence>
<keyword evidence="3" id="KW-0997">Cell inner membrane</keyword>
<evidence type="ECO:0000256" key="4">
    <source>
        <dbReference type="ARBA" id="ARBA00022692"/>
    </source>
</evidence>
<evidence type="ECO:0000256" key="3">
    <source>
        <dbReference type="ARBA" id="ARBA00022519"/>
    </source>
</evidence>
<dbReference type="InterPro" id="IPR050539">
    <property type="entry name" value="ThrE_Dicarb/AminoAcid_Exp"/>
</dbReference>
<dbReference type="PANTHER" id="PTHR34390">
    <property type="entry name" value="UPF0442 PROTEIN YJJB-RELATED"/>
    <property type="match status" value="1"/>
</dbReference>
<evidence type="ECO:0000313" key="10">
    <source>
        <dbReference type="EMBL" id="WYJ77996.1"/>
    </source>
</evidence>
<dbReference type="Proteomes" id="UP000664701">
    <property type="component" value="Chromosome"/>
</dbReference>
<name>A0ABZ2SS52_9ENTE</name>
<feature type="transmembrane region" description="Helical" evidence="8">
    <location>
        <begin position="28"/>
        <end position="45"/>
    </location>
</feature>
<reference evidence="10 11" key="2">
    <citation type="submission" date="2024-03" db="EMBL/GenBank/DDBJ databases">
        <title>The Genome Sequence of Enterococcus sp. DIV2402.</title>
        <authorList>
            <consortium name="The Broad Institute Genomics Platform"/>
            <consortium name="The Broad Institute Microbial Omics Core"/>
            <consortium name="The Broad Institute Genomic Center for Infectious Diseases"/>
            <person name="Earl A."/>
            <person name="Manson A."/>
            <person name="Gilmore M."/>
            <person name="Schwartman J."/>
            <person name="Shea T."/>
            <person name="Abouelleil A."/>
            <person name="Cao P."/>
            <person name="Chapman S."/>
            <person name="Cusick C."/>
            <person name="Young S."/>
            <person name="Neafsey D."/>
            <person name="Nusbaum C."/>
            <person name="Birren B."/>
        </authorList>
    </citation>
    <scope>NUCLEOTIDE SEQUENCE [LARGE SCALE GENOMIC DNA]</scope>
    <source>
        <strain evidence="10 11">DIV2402</strain>
    </source>
</reference>
<reference evidence="10 11" key="1">
    <citation type="submission" date="2021-03" db="EMBL/GenBank/DDBJ databases">
        <authorList>
            <person name="Gilmore M.S."/>
            <person name="Schwartzman J."/>
            <person name="Van Tyne D."/>
            <person name="Martin M."/>
            <person name="Earl A.M."/>
            <person name="Manson A.L."/>
            <person name="Straub T."/>
            <person name="Salamzade R."/>
            <person name="Saavedra J."/>
            <person name="Lebreton F."/>
            <person name="Prichula J."/>
            <person name="Schaufler K."/>
            <person name="Gaca A."/>
            <person name="Sgardioli B."/>
            <person name="Wagenaar J."/>
            <person name="Strong T."/>
        </authorList>
    </citation>
    <scope>NUCLEOTIDE SEQUENCE [LARGE SCALE GENOMIC DNA]</scope>
    <source>
        <strain evidence="10 11">DIV2402</strain>
    </source>
</reference>
<dbReference type="Pfam" id="PF12821">
    <property type="entry name" value="ThrE_2"/>
    <property type="match status" value="1"/>
</dbReference>
<accession>A0ABZ2SS52</accession>
<comment type="similarity">
    <text evidence="7">Belongs to the ThrE exporter (TC 2.A.79) family.</text>
</comment>
<dbReference type="PANTHER" id="PTHR34390:SF1">
    <property type="entry name" value="SUCCINATE TRANSPORTER SUBUNIT YJJB-RELATED"/>
    <property type="match status" value="1"/>
</dbReference>
<evidence type="ECO:0000256" key="5">
    <source>
        <dbReference type="ARBA" id="ARBA00022989"/>
    </source>
</evidence>
<comment type="subcellular location">
    <subcellularLocation>
        <location evidence="1">Cell membrane</location>
        <topology evidence="1">Multi-pass membrane protein</topology>
    </subcellularLocation>
</comment>
<keyword evidence="11" id="KW-1185">Reference proteome</keyword>
<dbReference type="InterPro" id="IPR024528">
    <property type="entry name" value="ThrE_2"/>
</dbReference>
<keyword evidence="2" id="KW-1003">Cell membrane</keyword>
<evidence type="ECO:0000256" key="2">
    <source>
        <dbReference type="ARBA" id="ARBA00022475"/>
    </source>
</evidence>
<proteinExistence type="inferred from homology"/>
<protein>
    <recommendedName>
        <fullName evidence="9">Threonine/Serine exporter ThrE domain-containing protein</fullName>
    </recommendedName>
</protein>
<feature type="transmembrane region" description="Helical" evidence="8">
    <location>
        <begin position="6"/>
        <end position="23"/>
    </location>
</feature>
<feature type="transmembrane region" description="Helical" evidence="8">
    <location>
        <begin position="116"/>
        <end position="139"/>
    </location>
</feature>
<organism evidence="10 11">
    <name type="scientific">Candidatus Enterococcus lowellii</name>
    <dbReference type="NCBI Taxonomy" id="2230877"/>
    <lineage>
        <taxon>Bacteria</taxon>
        <taxon>Bacillati</taxon>
        <taxon>Bacillota</taxon>
        <taxon>Bacilli</taxon>
        <taxon>Lactobacillales</taxon>
        <taxon>Enterococcaceae</taxon>
        <taxon>Enterococcus</taxon>
    </lineage>
</organism>
<evidence type="ECO:0000256" key="8">
    <source>
        <dbReference type="SAM" id="Phobius"/>
    </source>
</evidence>
<feature type="domain" description="Threonine/Serine exporter ThrE" evidence="9">
    <location>
        <begin position="7"/>
        <end position="133"/>
    </location>
</feature>
<keyword evidence="6 8" id="KW-0472">Membrane</keyword>
<keyword evidence="4 8" id="KW-0812">Transmembrane</keyword>
<dbReference type="RefSeq" id="WP_207941825.1">
    <property type="nucleotide sequence ID" value="NZ_CP147251.1"/>
</dbReference>
<evidence type="ECO:0000256" key="7">
    <source>
        <dbReference type="ARBA" id="ARBA00034125"/>
    </source>
</evidence>
<feature type="transmembrane region" description="Helical" evidence="8">
    <location>
        <begin position="51"/>
        <end position="71"/>
    </location>
</feature>
<sequence>MMLFVHIIAGFFSTIAFGVLTNIPRRALLASGITGCIGWLIYIGIHTNGGGLGVANFFAAFVIGCFSIFFSRKKQIPMIIFNIPSLVPLVPGGPAYKAVRELVLGNNSLAFENIMTVTITAGSIAGAFMMTSLVERIIIKWKKSTLHRKFNKKIN</sequence>
<keyword evidence="5 8" id="KW-1133">Transmembrane helix</keyword>
<dbReference type="EMBL" id="CP147251">
    <property type="protein sequence ID" value="WYJ77996.1"/>
    <property type="molecule type" value="Genomic_DNA"/>
</dbReference>
<gene>
    <name evidence="10" type="ORF">DOK78_002652</name>
</gene>